<evidence type="ECO:0000259" key="19">
    <source>
        <dbReference type="PROSITE" id="PS51385"/>
    </source>
</evidence>
<comment type="similarity">
    <text evidence="3 17">In the N-terminal section; belongs to the NnrE/AIBP family.</text>
</comment>
<dbReference type="STRING" id="360107.CHAB381_0020"/>
<dbReference type="PROSITE" id="PS51385">
    <property type="entry name" value="YJEF_N"/>
    <property type="match status" value="1"/>
</dbReference>
<dbReference type="InterPro" id="IPR030677">
    <property type="entry name" value="Nnr"/>
</dbReference>
<keyword evidence="12 17" id="KW-0456">Lyase</keyword>
<organism evidence="20 21">
    <name type="scientific">Campylobacter hominis (strain ATCC BAA-381 / DSM 21671 / CCUG 45161 / LMG 19568 / NCTC 13146 / CH001A)</name>
    <dbReference type="NCBI Taxonomy" id="360107"/>
    <lineage>
        <taxon>Bacteria</taxon>
        <taxon>Pseudomonadati</taxon>
        <taxon>Campylobacterota</taxon>
        <taxon>Epsilonproteobacteria</taxon>
        <taxon>Campylobacterales</taxon>
        <taxon>Campylobacteraceae</taxon>
        <taxon>Campylobacter</taxon>
    </lineage>
</organism>
<comment type="catalytic activity">
    <reaction evidence="16 17">
        <text>(6S)-NADPHX + ADP = AMP + phosphate + NADPH + H(+)</text>
        <dbReference type="Rhea" id="RHEA:32235"/>
        <dbReference type="ChEBI" id="CHEBI:15378"/>
        <dbReference type="ChEBI" id="CHEBI:43474"/>
        <dbReference type="ChEBI" id="CHEBI:57783"/>
        <dbReference type="ChEBI" id="CHEBI:64076"/>
        <dbReference type="ChEBI" id="CHEBI:456215"/>
        <dbReference type="ChEBI" id="CHEBI:456216"/>
        <dbReference type="EC" id="4.2.1.136"/>
    </reaction>
</comment>
<dbReference type="NCBIfam" id="TIGR00197">
    <property type="entry name" value="yjeF_nterm"/>
    <property type="match status" value="1"/>
</dbReference>
<keyword evidence="8 17" id="KW-0521">NADP</keyword>
<evidence type="ECO:0000313" key="21">
    <source>
        <dbReference type="Proteomes" id="UP000002407"/>
    </source>
</evidence>
<evidence type="ECO:0000256" key="15">
    <source>
        <dbReference type="ARBA" id="ARBA00048238"/>
    </source>
</evidence>
<keyword evidence="7 17" id="KW-0067">ATP-binding</keyword>
<keyword evidence="5 17" id="KW-0479">Metal-binding</keyword>
<dbReference type="PANTHER" id="PTHR12592">
    <property type="entry name" value="ATP-DEPENDENT (S)-NAD(P)H-HYDRATE DEHYDRATASE FAMILY MEMBER"/>
    <property type="match status" value="1"/>
</dbReference>
<keyword evidence="21" id="KW-1185">Reference proteome</keyword>
<evidence type="ECO:0000313" key="20">
    <source>
        <dbReference type="EMBL" id="ABS51292.1"/>
    </source>
</evidence>
<dbReference type="EC" id="5.1.99.6" evidence="17"/>
<evidence type="ECO:0000256" key="5">
    <source>
        <dbReference type="ARBA" id="ARBA00022723"/>
    </source>
</evidence>
<accession>A7HZF1</accession>
<dbReference type="Pfam" id="PF01256">
    <property type="entry name" value="Carb_kinase"/>
    <property type="match status" value="1"/>
</dbReference>
<dbReference type="GO" id="GO:0052855">
    <property type="term" value="F:ADP-dependent NAD(P)H-hydrate dehydratase activity"/>
    <property type="evidence" value="ECO:0007669"/>
    <property type="project" value="UniProtKB-UniRule"/>
</dbReference>
<dbReference type="Gene3D" id="3.40.1190.20">
    <property type="match status" value="1"/>
</dbReference>
<comment type="similarity">
    <text evidence="4 17">In the C-terminal section; belongs to the NnrD/CARKD family.</text>
</comment>
<evidence type="ECO:0000256" key="9">
    <source>
        <dbReference type="ARBA" id="ARBA00022958"/>
    </source>
</evidence>
<evidence type="ECO:0000256" key="1">
    <source>
        <dbReference type="ARBA" id="ARBA00000013"/>
    </source>
</evidence>
<dbReference type="Proteomes" id="UP000002407">
    <property type="component" value="Chromosome"/>
</dbReference>
<dbReference type="GO" id="GO:0110051">
    <property type="term" value="P:metabolite repair"/>
    <property type="evidence" value="ECO:0007669"/>
    <property type="project" value="TreeGrafter"/>
</dbReference>
<dbReference type="GO" id="GO:0005524">
    <property type="term" value="F:ATP binding"/>
    <property type="evidence" value="ECO:0007669"/>
    <property type="project" value="UniProtKB-UniRule"/>
</dbReference>
<evidence type="ECO:0000256" key="2">
    <source>
        <dbReference type="ARBA" id="ARBA00000909"/>
    </source>
</evidence>
<proteinExistence type="inferred from homology"/>
<comment type="catalytic activity">
    <reaction evidence="1 17">
        <text>(6R)-NADHX = (6S)-NADHX</text>
        <dbReference type="Rhea" id="RHEA:32215"/>
        <dbReference type="ChEBI" id="CHEBI:64074"/>
        <dbReference type="ChEBI" id="CHEBI:64075"/>
        <dbReference type="EC" id="5.1.99.6"/>
    </reaction>
</comment>
<dbReference type="RefSeq" id="WP_011991489.1">
    <property type="nucleotide sequence ID" value="NC_009714.1"/>
</dbReference>
<name>A7HZF1_CAMHC</name>
<sequence length="490" mass="53607">MKNLYFSSDEFDKNASENFGLSEKILMENAASKIEIEIRKKLKKHRKILALIGNGNNAADGICALRRLSGDFKCYALFLGKKSNEMLEFQMQIAKKVGVEFIHLFEISDEKYNDRSASLECNEISHEKLVKLLNSSDCIVDAVFGSGFHGDLSPQISYILYEANKTKVLKIAVDVPSGLRKNGSTANEIFKADITVTMGALKLCLYSDMAKDFVGHIKCANLGICEQNFTKNLTQDFLLTKKDLVLPCRNKQNTNKGDFGHVFVSCGDMSGAAEIAGLSAHAIGAGLVSIVSDRGLKISPLLMQKKSLNGAKIVVIGCGLGKVDINFNELTDKICVIDADMFYKDELLELLQTNKNMVLTPHPKEFGSLLKICGIGELSVSEIQNARFEFARNFSLKFPQILVLKGANTIIAYNGKLYIMPLGSSKLAKGGSGDALAGIIAGFIAQGYEILNAAINGVLAHALSVENCKKNDYSINAFDIVDGLKWLRKK</sequence>
<dbReference type="eggNOG" id="COG0062">
    <property type="taxonomic scope" value="Bacteria"/>
</dbReference>
<dbReference type="Pfam" id="PF03853">
    <property type="entry name" value="YjeF_N"/>
    <property type="match status" value="1"/>
</dbReference>
<keyword evidence="10 17" id="KW-0520">NAD</keyword>
<evidence type="ECO:0000256" key="11">
    <source>
        <dbReference type="ARBA" id="ARBA00023235"/>
    </source>
</evidence>
<gene>
    <name evidence="20" type="ordered locus">CHAB381_0020</name>
</gene>
<evidence type="ECO:0000256" key="17">
    <source>
        <dbReference type="PIRNR" id="PIRNR017184"/>
    </source>
</evidence>
<evidence type="ECO:0000256" key="14">
    <source>
        <dbReference type="ARBA" id="ARBA00025153"/>
    </source>
</evidence>
<comment type="function">
    <text evidence="14 17">Bifunctional enzyme that catalyzes the epimerization of the S- and R-forms of NAD(P)HX and the dehydration of the S-form of NAD(P)HX at the expense of ADP, which is converted to AMP. This allows the repair of both epimers of NAD(P)HX, a damaged form of NAD(P)H that is a result of enzymatic or heat-dependent hydration.</text>
</comment>
<dbReference type="InterPro" id="IPR036652">
    <property type="entry name" value="YjeF_N_dom_sf"/>
</dbReference>
<feature type="domain" description="YjeF N-terminal" evidence="19">
    <location>
        <begin position="8"/>
        <end position="230"/>
    </location>
</feature>
<dbReference type="PIRSF" id="PIRSF017184">
    <property type="entry name" value="Nnr"/>
    <property type="match status" value="1"/>
</dbReference>
<dbReference type="InterPro" id="IPR029056">
    <property type="entry name" value="Ribokinase-like"/>
</dbReference>
<dbReference type="Gene3D" id="3.40.50.10260">
    <property type="entry name" value="YjeF N-terminal domain"/>
    <property type="match status" value="1"/>
</dbReference>
<dbReference type="GO" id="GO:0052856">
    <property type="term" value="F:NAD(P)HX epimerase activity"/>
    <property type="evidence" value="ECO:0007669"/>
    <property type="project" value="UniProtKB-EC"/>
</dbReference>
<comment type="catalytic activity">
    <reaction evidence="2 17">
        <text>(6R)-NADPHX = (6S)-NADPHX</text>
        <dbReference type="Rhea" id="RHEA:32227"/>
        <dbReference type="ChEBI" id="CHEBI:64076"/>
        <dbReference type="ChEBI" id="CHEBI:64077"/>
        <dbReference type="EC" id="5.1.99.6"/>
    </reaction>
</comment>
<evidence type="ECO:0000256" key="10">
    <source>
        <dbReference type="ARBA" id="ARBA00023027"/>
    </source>
</evidence>
<dbReference type="PROSITE" id="PS51383">
    <property type="entry name" value="YJEF_C_3"/>
    <property type="match status" value="1"/>
</dbReference>
<comment type="cofactor">
    <cofactor evidence="17">
        <name>K(+)</name>
        <dbReference type="ChEBI" id="CHEBI:29103"/>
    </cofactor>
    <text evidence="17">Binds 1 potassium ion per subunit.</text>
</comment>
<comment type="catalytic activity">
    <reaction evidence="15 17">
        <text>(6S)-NADHX + ADP = AMP + phosphate + NADH + H(+)</text>
        <dbReference type="Rhea" id="RHEA:32223"/>
        <dbReference type="ChEBI" id="CHEBI:15378"/>
        <dbReference type="ChEBI" id="CHEBI:43474"/>
        <dbReference type="ChEBI" id="CHEBI:57945"/>
        <dbReference type="ChEBI" id="CHEBI:64074"/>
        <dbReference type="ChEBI" id="CHEBI:456215"/>
        <dbReference type="ChEBI" id="CHEBI:456216"/>
        <dbReference type="EC" id="4.2.1.136"/>
    </reaction>
</comment>
<keyword evidence="6 17" id="KW-0547">Nucleotide-binding</keyword>
<dbReference type="HOGENOM" id="CLU_024853_4_2_7"/>
<keyword evidence="9 17" id="KW-0630">Potassium</keyword>
<dbReference type="SUPFAM" id="SSF64153">
    <property type="entry name" value="YjeF N-terminal domain-like"/>
    <property type="match status" value="1"/>
</dbReference>
<dbReference type="KEGG" id="cha:CHAB381_0020"/>
<dbReference type="InterPro" id="IPR000631">
    <property type="entry name" value="CARKD"/>
</dbReference>
<dbReference type="GO" id="GO:0046872">
    <property type="term" value="F:metal ion binding"/>
    <property type="evidence" value="ECO:0007669"/>
    <property type="project" value="UniProtKB-UniRule"/>
</dbReference>
<evidence type="ECO:0000256" key="4">
    <source>
        <dbReference type="ARBA" id="ARBA00009524"/>
    </source>
</evidence>
<evidence type="ECO:0000259" key="18">
    <source>
        <dbReference type="PROSITE" id="PS51383"/>
    </source>
</evidence>
<evidence type="ECO:0000256" key="13">
    <source>
        <dbReference type="ARBA" id="ARBA00023268"/>
    </source>
</evidence>
<dbReference type="OrthoDB" id="9806925at2"/>
<evidence type="ECO:0000256" key="6">
    <source>
        <dbReference type="ARBA" id="ARBA00022741"/>
    </source>
</evidence>
<dbReference type="AlphaFoldDB" id="A7HZF1"/>
<evidence type="ECO:0000256" key="12">
    <source>
        <dbReference type="ARBA" id="ARBA00023239"/>
    </source>
</evidence>
<dbReference type="NCBIfam" id="TIGR00196">
    <property type="entry name" value="yjeF_cterm"/>
    <property type="match status" value="1"/>
</dbReference>
<dbReference type="PANTHER" id="PTHR12592:SF0">
    <property type="entry name" value="ATP-DEPENDENT (S)-NAD(P)H-HYDRATE DEHYDRATASE"/>
    <property type="match status" value="1"/>
</dbReference>
<dbReference type="InterPro" id="IPR004443">
    <property type="entry name" value="YjeF_N_dom"/>
</dbReference>
<dbReference type="EC" id="4.2.1.136" evidence="17"/>
<evidence type="ECO:0000256" key="7">
    <source>
        <dbReference type="ARBA" id="ARBA00022840"/>
    </source>
</evidence>
<dbReference type="EMBL" id="CP000776">
    <property type="protein sequence ID" value="ABS51292.1"/>
    <property type="molecule type" value="Genomic_DNA"/>
</dbReference>
<keyword evidence="11 17" id="KW-0413">Isomerase</keyword>
<keyword evidence="13" id="KW-0511">Multifunctional enzyme</keyword>
<protein>
    <recommendedName>
        <fullName evidence="17">Bifunctional NAD(P)H-hydrate repair enzyme</fullName>
    </recommendedName>
    <alternativeName>
        <fullName evidence="17">Nicotinamide nucleotide repair protein</fullName>
    </alternativeName>
    <domain>
        <recommendedName>
            <fullName evidence="17">ADP-dependent (S)-NAD(P)H-hydrate dehydratase</fullName>
            <ecNumber evidence="17">4.2.1.136</ecNumber>
        </recommendedName>
        <alternativeName>
            <fullName evidence="17">ADP-dependent NAD(P)HX dehydratase</fullName>
        </alternativeName>
    </domain>
    <domain>
        <recommendedName>
            <fullName evidence="17">NAD(P)H-hydrate epimerase</fullName>
            <ecNumber evidence="17">5.1.99.6</ecNumber>
        </recommendedName>
    </domain>
</protein>
<dbReference type="eggNOG" id="COG0063">
    <property type="taxonomic scope" value="Bacteria"/>
</dbReference>
<evidence type="ECO:0000256" key="8">
    <source>
        <dbReference type="ARBA" id="ARBA00022857"/>
    </source>
</evidence>
<reference evidence="21" key="1">
    <citation type="submission" date="2007-07" db="EMBL/GenBank/DDBJ databases">
        <title>Complete genome sequence of Campylobacter hominis ATCC BAA-381, a commensal isolated from the human gastrointestinal tract.</title>
        <authorList>
            <person name="Fouts D.E."/>
            <person name="Mongodin E.F."/>
            <person name="Puiu D."/>
            <person name="Sebastian Y."/>
            <person name="Miller W.G."/>
            <person name="Mandrell R.E."/>
            <person name="Nelson K.E."/>
        </authorList>
    </citation>
    <scope>NUCLEOTIDE SEQUENCE [LARGE SCALE GENOMIC DNA]</scope>
    <source>
        <strain evidence="21">ATCC BAA-381 / LMG 19568 / NCTC 13146 / CH001A</strain>
    </source>
</reference>
<dbReference type="CDD" id="cd01171">
    <property type="entry name" value="YXKO-related"/>
    <property type="match status" value="1"/>
</dbReference>
<feature type="domain" description="YjeF C-terminal" evidence="18">
    <location>
        <begin position="239"/>
        <end position="490"/>
    </location>
</feature>
<evidence type="ECO:0000256" key="3">
    <source>
        <dbReference type="ARBA" id="ARBA00006001"/>
    </source>
</evidence>
<evidence type="ECO:0000256" key="16">
    <source>
        <dbReference type="ARBA" id="ARBA00049209"/>
    </source>
</evidence>
<dbReference type="SUPFAM" id="SSF53613">
    <property type="entry name" value="Ribokinase-like"/>
    <property type="match status" value="1"/>
</dbReference>